<dbReference type="PANTHER" id="PTHR47637">
    <property type="entry name" value="CHAPERONE SURA"/>
    <property type="match status" value="1"/>
</dbReference>
<keyword evidence="4 7" id="KW-0697">Rotamase</keyword>
<evidence type="ECO:0000256" key="3">
    <source>
        <dbReference type="ARBA" id="ARBA00022764"/>
    </source>
</evidence>
<dbReference type="InterPro" id="IPR050280">
    <property type="entry name" value="OMP_Chaperone_SurA"/>
</dbReference>
<dbReference type="PROSITE" id="PS50198">
    <property type="entry name" value="PPIC_PPIASE_2"/>
    <property type="match status" value="2"/>
</dbReference>
<keyword evidence="1 7" id="KW-0732">Signal</keyword>
<comment type="catalytic activity">
    <reaction evidence="7">
        <text>[protein]-peptidylproline (omega=180) = [protein]-peptidylproline (omega=0)</text>
        <dbReference type="Rhea" id="RHEA:16237"/>
        <dbReference type="Rhea" id="RHEA-COMP:10747"/>
        <dbReference type="Rhea" id="RHEA-COMP:10748"/>
        <dbReference type="ChEBI" id="CHEBI:83833"/>
        <dbReference type="ChEBI" id="CHEBI:83834"/>
        <dbReference type="EC" id="5.2.1.8"/>
    </reaction>
</comment>
<keyword evidence="5 7" id="KW-0143">Chaperone</keyword>
<evidence type="ECO:0000256" key="2">
    <source>
        <dbReference type="ARBA" id="ARBA00022737"/>
    </source>
</evidence>
<evidence type="ECO:0000256" key="7">
    <source>
        <dbReference type="HAMAP-Rule" id="MF_01183"/>
    </source>
</evidence>
<keyword evidence="11" id="KW-1185">Reference proteome</keyword>
<feature type="domain" description="PpiC" evidence="9">
    <location>
        <begin position="216"/>
        <end position="317"/>
    </location>
</feature>
<dbReference type="RefSeq" id="WP_379781274.1">
    <property type="nucleotide sequence ID" value="NZ_JBHSMU010000007.1"/>
</dbReference>
<dbReference type="Gene3D" id="1.10.4030.10">
    <property type="entry name" value="Porin chaperone SurA, peptide-binding domain"/>
    <property type="match status" value="1"/>
</dbReference>
<dbReference type="InterPro" id="IPR046357">
    <property type="entry name" value="PPIase_dom_sf"/>
</dbReference>
<keyword evidence="8" id="KW-0175">Coiled coil</keyword>
<sequence precursor="true">MRTTRLHHLKLAAALLCALTANAAIGQAAKPASAAPAAAPAAPAAAPAAKPASKEGAGFLPPASSSANVIDSIKVVVNDEVITTNELRGRVAQITARLRGQNAQLPAQADLERQVLEAMIVERAQLQLAREMGVRVNDRELDAAIGRIAEGQKMTVQDMRNQMEKEGMTFAQFREEIRNEIMMQRLREHEVDSKIQVSDAEVDTYLAAEKAAAAEKVEMDLSQIFVGIPANATPEQIAARRARADEVMRQLRTGADFAKIAATYSDAPDALKGGAIGWREADRLPPLFANELRKLSPGQVTPVIKTNTGFYILKMADKRNLAKSDQQQAVVQQTRARHILIKPTPAMPAAEAKRKLAELKAKIESKSATFEELARQNSQDGSAAKGGDMGWLEPGDLVPEFETPMNALKLGQVSDVIETPFGFHIIEVLERKSQDMTQQKERLQARQVIRERKLGEAFEDWAREVRDRAYVEFREEG</sequence>
<proteinExistence type="inferred from homology"/>
<comment type="function">
    <text evidence="7">Chaperone involved in the correct folding and assembly of outer membrane proteins. Recognizes specific patterns of aromatic residues and the orientation of their side chains, which are found more frequently in integral outer membrane proteins. May act in both early periplasmic and late outer membrane-associated steps of protein maturation.</text>
</comment>
<comment type="caution">
    <text evidence="10">The sequence shown here is derived from an EMBL/GenBank/DDBJ whole genome shotgun (WGS) entry which is preliminary data.</text>
</comment>
<dbReference type="SUPFAM" id="SSF109998">
    <property type="entry name" value="Triger factor/SurA peptide-binding domain-like"/>
    <property type="match status" value="1"/>
</dbReference>
<evidence type="ECO:0000256" key="8">
    <source>
        <dbReference type="SAM" id="Coils"/>
    </source>
</evidence>
<dbReference type="Proteomes" id="UP001596050">
    <property type="component" value="Unassembled WGS sequence"/>
</dbReference>
<keyword evidence="3 7" id="KW-0574">Periplasm</keyword>
<feature type="coiled-coil region" evidence="8">
    <location>
        <begin position="349"/>
        <end position="376"/>
    </location>
</feature>
<dbReference type="InterPro" id="IPR000297">
    <property type="entry name" value="PPIase_PpiC"/>
</dbReference>
<dbReference type="HAMAP" id="MF_01183">
    <property type="entry name" value="Chaperone_SurA"/>
    <property type="match status" value="1"/>
</dbReference>
<protein>
    <recommendedName>
        <fullName evidence="7">Chaperone SurA</fullName>
    </recommendedName>
    <alternativeName>
        <fullName evidence="7">Peptidyl-prolyl cis-trans isomerase SurA</fullName>
        <shortName evidence="7">PPIase SurA</shortName>
        <ecNumber evidence="7">5.2.1.8</ecNumber>
    </alternativeName>
    <alternativeName>
        <fullName evidence="7">Rotamase SurA</fullName>
    </alternativeName>
</protein>
<dbReference type="EC" id="5.2.1.8" evidence="7"/>
<accession>A0ABW0L151</accession>
<feature type="domain" description="PpiC" evidence="9">
    <location>
        <begin position="331"/>
        <end position="430"/>
    </location>
</feature>
<dbReference type="InterPro" id="IPR027304">
    <property type="entry name" value="Trigger_fact/SurA_dom_sf"/>
</dbReference>
<name>A0ABW0L151_9BURK</name>
<dbReference type="InterPro" id="IPR023034">
    <property type="entry name" value="PPIase_SurA"/>
</dbReference>
<dbReference type="GO" id="GO:0003755">
    <property type="term" value="F:peptidyl-prolyl cis-trans isomerase activity"/>
    <property type="evidence" value="ECO:0007669"/>
    <property type="project" value="UniProtKB-EC"/>
</dbReference>
<evidence type="ECO:0000313" key="11">
    <source>
        <dbReference type="Proteomes" id="UP001596050"/>
    </source>
</evidence>
<evidence type="ECO:0000256" key="1">
    <source>
        <dbReference type="ARBA" id="ARBA00022729"/>
    </source>
</evidence>
<dbReference type="PANTHER" id="PTHR47637:SF1">
    <property type="entry name" value="CHAPERONE SURA"/>
    <property type="match status" value="1"/>
</dbReference>
<feature type="chain" id="PRO_5044925175" description="Chaperone SurA" evidence="7">
    <location>
        <begin position="24"/>
        <end position="477"/>
    </location>
</feature>
<keyword evidence="2 7" id="KW-0677">Repeat</keyword>
<evidence type="ECO:0000259" key="9">
    <source>
        <dbReference type="PROSITE" id="PS50198"/>
    </source>
</evidence>
<dbReference type="EMBL" id="JBHSMU010000007">
    <property type="protein sequence ID" value="MFC5459424.1"/>
    <property type="molecule type" value="Genomic_DNA"/>
</dbReference>
<evidence type="ECO:0000313" key="10">
    <source>
        <dbReference type="EMBL" id="MFC5459424.1"/>
    </source>
</evidence>
<feature type="signal peptide" evidence="7">
    <location>
        <begin position="1"/>
        <end position="23"/>
    </location>
</feature>
<dbReference type="InterPro" id="IPR023058">
    <property type="entry name" value="PPIase_PpiC_CS"/>
</dbReference>
<evidence type="ECO:0000256" key="4">
    <source>
        <dbReference type="ARBA" id="ARBA00023110"/>
    </source>
</evidence>
<comment type="domain">
    <text evidence="7">The PPIase activity resides only in the second parvulin domain. The N-terminal region and the C-terminal tail are necessary and sufficient for the chaperone activity of SurA. The PPIase activity is dispensable for SurA to function as a chaperone. The N-terminal region and the C-terminal tail are also required for porin recognition.</text>
</comment>
<dbReference type="Pfam" id="PF09312">
    <property type="entry name" value="SurA_N"/>
    <property type="match status" value="1"/>
</dbReference>
<reference evidence="11" key="1">
    <citation type="journal article" date="2019" name="Int. J. Syst. Evol. Microbiol.">
        <title>The Global Catalogue of Microorganisms (GCM) 10K type strain sequencing project: providing services to taxonomists for standard genome sequencing and annotation.</title>
        <authorList>
            <consortium name="The Broad Institute Genomics Platform"/>
            <consortium name="The Broad Institute Genome Sequencing Center for Infectious Disease"/>
            <person name="Wu L."/>
            <person name="Ma J."/>
        </authorList>
    </citation>
    <scope>NUCLEOTIDE SEQUENCE [LARGE SCALE GENOMIC DNA]</scope>
    <source>
        <strain evidence="11">KACC 12649</strain>
    </source>
</reference>
<evidence type="ECO:0000256" key="6">
    <source>
        <dbReference type="ARBA" id="ARBA00023235"/>
    </source>
</evidence>
<gene>
    <name evidence="7" type="primary">surA</name>
    <name evidence="10" type="ORF">ACFPN5_06345</name>
</gene>
<organism evidence="10 11">
    <name type="scientific">Massilia niabensis</name>
    <dbReference type="NCBI Taxonomy" id="544910"/>
    <lineage>
        <taxon>Bacteria</taxon>
        <taxon>Pseudomonadati</taxon>
        <taxon>Pseudomonadota</taxon>
        <taxon>Betaproteobacteria</taxon>
        <taxon>Burkholderiales</taxon>
        <taxon>Oxalobacteraceae</taxon>
        <taxon>Telluria group</taxon>
        <taxon>Massilia</taxon>
    </lineage>
</organism>
<dbReference type="Gene3D" id="3.10.50.40">
    <property type="match status" value="2"/>
</dbReference>
<keyword evidence="6 7" id="KW-0413">Isomerase</keyword>
<evidence type="ECO:0000256" key="5">
    <source>
        <dbReference type="ARBA" id="ARBA00023186"/>
    </source>
</evidence>
<dbReference type="Pfam" id="PF13616">
    <property type="entry name" value="Rotamase_3"/>
    <property type="match status" value="1"/>
</dbReference>
<dbReference type="PROSITE" id="PS01096">
    <property type="entry name" value="PPIC_PPIASE_1"/>
    <property type="match status" value="1"/>
</dbReference>
<dbReference type="InterPro" id="IPR015391">
    <property type="entry name" value="SurA_N"/>
</dbReference>
<dbReference type="SUPFAM" id="SSF54534">
    <property type="entry name" value="FKBP-like"/>
    <property type="match status" value="2"/>
</dbReference>
<dbReference type="Pfam" id="PF00639">
    <property type="entry name" value="Rotamase"/>
    <property type="match status" value="1"/>
</dbReference>
<comment type="subcellular location">
    <subcellularLocation>
        <location evidence="7">Periplasm</location>
    </subcellularLocation>
    <text evidence="7">Is capable of associating with the outer membrane.</text>
</comment>